<keyword evidence="5" id="KW-0808">Transferase</keyword>
<name>A0A090QX88_NONUL</name>
<dbReference type="GO" id="GO:0003677">
    <property type="term" value="F:DNA binding"/>
    <property type="evidence" value="ECO:0007669"/>
    <property type="project" value="InterPro"/>
</dbReference>
<evidence type="ECO:0000256" key="2">
    <source>
        <dbReference type="ARBA" id="ARBA00022705"/>
    </source>
</evidence>
<dbReference type="SUPFAM" id="SSF56672">
    <property type="entry name" value="DNA/RNA polymerases"/>
    <property type="match status" value="1"/>
</dbReference>
<dbReference type="Gene3D" id="1.10.150.20">
    <property type="entry name" value="5' to 3' exonuclease, C-terminal subdomain"/>
    <property type="match status" value="1"/>
</dbReference>
<dbReference type="AlphaFoldDB" id="A0A090QX88"/>
<proteinExistence type="predicted"/>
<keyword evidence="2" id="KW-0235">DNA replication</keyword>
<dbReference type="Proteomes" id="UP000029226">
    <property type="component" value="Unassembled WGS sequence"/>
</dbReference>
<dbReference type="InterPro" id="IPR043502">
    <property type="entry name" value="DNA/RNA_pol_sf"/>
</dbReference>
<feature type="domain" description="DNA-directed DNA polymerase family A palm" evidence="4">
    <location>
        <begin position="1"/>
        <end position="91"/>
    </location>
</feature>
<dbReference type="InterPro" id="IPR001098">
    <property type="entry name" value="DNA-dir_DNA_pol_A_palm_dom"/>
</dbReference>
<organism evidence="5 6">
    <name type="scientific">Nonlabens ulvanivorans</name>
    <name type="common">Persicivirga ulvanivorans</name>
    <dbReference type="NCBI Taxonomy" id="906888"/>
    <lineage>
        <taxon>Bacteria</taxon>
        <taxon>Pseudomonadati</taxon>
        <taxon>Bacteroidota</taxon>
        <taxon>Flavobacteriia</taxon>
        <taxon>Flavobacteriales</taxon>
        <taxon>Flavobacteriaceae</taxon>
        <taxon>Nonlabens</taxon>
    </lineage>
</organism>
<comment type="catalytic activity">
    <reaction evidence="3">
        <text>DNA(n) + a 2'-deoxyribonucleoside 5'-triphosphate = DNA(n+1) + diphosphate</text>
        <dbReference type="Rhea" id="RHEA:22508"/>
        <dbReference type="Rhea" id="RHEA-COMP:17339"/>
        <dbReference type="Rhea" id="RHEA-COMP:17340"/>
        <dbReference type="ChEBI" id="CHEBI:33019"/>
        <dbReference type="ChEBI" id="CHEBI:61560"/>
        <dbReference type="ChEBI" id="CHEBI:173112"/>
        <dbReference type="EC" id="2.7.7.7"/>
    </reaction>
</comment>
<dbReference type="EMBL" id="BBMM01000004">
    <property type="protein sequence ID" value="GAL00037.1"/>
    <property type="molecule type" value="Genomic_DNA"/>
</dbReference>
<dbReference type="PANTHER" id="PTHR10133">
    <property type="entry name" value="DNA POLYMERASE I"/>
    <property type="match status" value="1"/>
</dbReference>
<dbReference type="EC" id="2.7.7.7" evidence="1"/>
<reference evidence="5 6" key="1">
    <citation type="journal article" date="2014" name="Genome Announc.">
        <title>Draft Genome Sequences of Marine Flavobacterium Nonlabens Strains NR17, NR24, NR27, NR32, NR33, and Ara13.</title>
        <authorList>
            <person name="Nakanishi M."/>
            <person name="Meirelles P."/>
            <person name="Suzuki R."/>
            <person name="Takatani N."/>
            <person name="Mino S."/>
            <person name="Suda W."/>
            <person name="Oshima K."/>
            <person name="Hattori M."/>
            <person name="Ohkuma M."/>
            <person name="Hosokawa M."/>
            <person name="Miyashita K."/>
            <person name="Thompson F.L."/>
            <person name="Niwa A."/>
            <person name="Sawabe T."/>
            <person name="Sawabe T."/>
        </authorList>
    </citation>
    <scope>NUCLEOTIDE SEQUENCE [LARGE SCALE GENOMIC DNA]</scope>
    <source>
        <strain evidence="6">JCM19314</strain>
    </source>
</reference>
<gene>
    <name evidence="5" type="ORF">JCM19314_291</name>
</gene>
<dbReference type="GO" id="GO:0006302">
    <property type="term" value="P:double-strand break repair"/>
    <property type="evidence" value="ECO:0007669"/>
    <property type="project" value="TreeGrafter"/>
</dbReference>
<accession>A0A090QX88</accession>
<sequence length="127" mass="14515">MQDQVDFARENGYVETVLGRRRYLKDINSSNAVVRGAAERNAVNAPIQGSAADIIKIAMINIHKKFEEMNCKSKMLLQVHDELVFDIHNDELEDMKKLIQDEMQNAYKMTVPLDVEVGIGQNWLEAH</sequence>
<evidence type="ECO:0000256" key="3">
    <source>
        <dbReference type="ARBA" id="ARBA00049244"/>
    </source>
</evidence>
<dbReference type="GO" id="GO:0003887">
    <property type="term" value="F:DNA-directed DNA polymerase activity"/>
    <property type="evidence" value="ECO:0007669"/>
    <property type="project" value="UniProtKB-EC"/>
</dbReference>
<evidence type="ECO:0000259" key="4">
    <source>
        <dbReference type="SMART" id="SM00482"/>
    </source>
</evidence>
<dbReference type="Gene3D" id="3.30.70.370">
    <property type="match status" value="1"/>
</dbReference>
<protein>
    <recommendedName>
        <fullName evidence="1">DNA-directed DNA polymerase</fullName>
        <ecNumber evidence="1">2.7.7.7</ecNumber>
    </recommendedName>
</protein>
<dbReference type="GO" id="GO:0006261">
    <property type="term" value="P:DNA-templated DNA replication"/>
    <property type="evidence" value="ECO:0007669"/>
    <property type="project" value="InterPro"/>
</dbReference>
<dbReference type="InterPro" id="IPR002298">
    <property type="entry name" value="DNA_polymerase_A"/>
</dbReference>
<dbReference type="PANTHER" id="PTHR10133:SF27">
    <property type="entry name" value="DNA POLYMERASE NU"/>
    <property type="match status" value="1"/>
</dbReference>
<evidence type="ECO:0000313" key="5">
    <source>
        <dbReference type="EMBL" id="GAL00037.1"/>
    </source>
</evidence>
<evidence type="ECO:0000256" key="1">
    <source>
        <dbReference type="ARBA" id="ARBA00012417"/>
    </source>
</evidence>
<dbReference type="SMART" id="SM00482">
    <property type="entry name" value="POLAc"/>
    <property type="match status" value="1"/>
</dbReference>
<dbReference type="Pfam" id="PF00476">
    <property type="entry name" value="DNA_pol_A"/>
    <property type="match status" value="1"/>
</dbReference>
<comment type="caution">
    <text evidence="5">The sequence shown here is derived from an EMBL/GenBank/DDBJ whole genome shotgun (WGS) entry which is preliminary data.</text>
</comment>
<evidence type="ECO:0000313" key="6">
    <source>
        <dbReference type="Proteomes" id="UP000029226"/>
    </source>
</evidence>
<dbReference type="PRINTS" id="PR00868">
    <property type="entry name" value="DNAPOLI"/>
</dbReference>
<keyword evidence="5" id="KW-0548">Nucleotidyltransferase</keyword>